<dbReference type="AlphaFoldDB" id="A0A9D4FII0"/>
<evidence type="ECO:0000313" key="2">
    <source>
        <dbReference type="EMBL" id="KAH3799390.1"/>
    </source>
</evidence>
<reference evidence="2" key="2">
    <citation type="submission" date="2020-11" db="EMBL/GenBank/DDBJ databases">
        <authorList>
            <person name="McCartney M.A."/>
            <person name="Auch B."/>
            <person name="Kono T."/>
            <person name="Mallez S."/>
            <person name="Becker A."/>
            <person name="Gohl D.M."/>
            <person name="Silverstein K.A.T."/>
            <person name="Koren S."/>
            <person name="Bechman K.B."/>
            <person name="Herman A."/>
            <person name="Abrahante J.E."/>
            <person name="Garbe J."/>
        </authorList>
    </citation>
    <scope>NUCLEOTIDE SEQUENCE</scope>
    <source>
        <strain evidence="2">Duluth1</strain>
        <tissue evidence="2">Whole animal</tissue>
    </source>
</reference>
<evidence type="ECO:0000313" key="3">
    <source>
        <dbReference type="EMBL" id="KAH3810626.1"/>
    </source>
</evidence>
<dbReference type="Proteomes" id="UP000828390">
    <property type="component" value="Unassembled WGS sequence"/>
</dbReference>
<dbReference type="EMBL" id="JAIWYP010000006">
    <property type="protein sequence ID" value="KAH3810626.1"/>
    <property type="molecule type" value="Genomic_DNA"/>
</dbReference>
<protein>
    <submittedName>
        <fullName evidence="2">Uncharacterized protein</fullName>
    </submittedName>
</protein>
<sequence length="81" mass="9547">MLKKVIHHPHPNIYSIIRTLQEIESLSYIRQLQYSTGGTRPIKKRKYRNIDQQLVAMKGRLLDQTMTVVQYADACSYFVHL</sequence>
<accession>A0A9D4FII0</accession>
<proteinExistence type="predicted"/>
<reference evidence="2" key="1">
    <citation type="journal article" date="2019" name="bioRxiv">
        <title>The Genome of the Zebra Mussel, Dreissena polymorpha: A Resource for Invasive Species Research.</title>
        <authorList>
            <person name="McCartney M.A."/>
            <person name="Auch B."/>
            <person name="Kono T."/>
            <person name="Mallez S."/>
            <person name="Zhang Y."/>
            <person name="Obille A."/>
            <person name="Becker A."/>
            <person name="Abrahante J.E."/>
            <person name="Garbe J."/>
            <person name="Badalamenti J.P."/>
            <person name="Herman A."/>
            <person name="Mangelson H."/>
            <person name="Liachko I."/>
            <person name="Sullivan S."/>
            <person name="Sone E.D."/>
            <person name="Koren S."/>
            <person name="Silverstein K.A.T."/>
            <person name="Beckman K.B."/>
            <person name="Gohl D.M."/>
        </authorList>
    </citation>
    <scope>NUCLEOTIDE SEQUENCE</scope>
    <source>
        <strain evidence="2">Duluth1</strain>
        <tissue evidence="2">Whole animal</tissue>
    </source>
</reference>
<gene>
    <name evidence="3" type="ORF">DPMN_139020</name>
    <name evidence="2" type="ORF">DPMN_152998</name>
    <name evidence="1" type="ORF">DPMN_167610</name>
</gene>
<dbReference type="EMBL" id="JAIWYP010000007">
    <property type="protein sequence ID" value="KAH3799390.1"/>
    <property type="molecule type" value="Genomic_DNA"/>
</dbReference>
<organism evidence="2 4">
    <name type="scientific">Dreissena polymorpha</name>
    <name type="common">Zebra mussel</name>
    <name type="synonym">Mytilus polymorpha</name>
    <dbReference type="NCBI Taxonomy" id="45954"/>
    <lineage>
        <taxon>Eukaryota</taxon>
        <taxon>Metazoa</taxon>
        <taxon>Spiralia</taxon>
        <taxon>Lophotrochozoa</taxon>
        <taxon>Mollusca</taxon>
        <taxon>Bivalvia</taxon>
        <taxon>Autobranchia</taxon>
        <taxon>Heteroconchia</taxon>
        <taxon>Euheterodonta</taxon>
        <taxon>Imparidentia</taxon>
        <taxon>Neoheterodontei</taxon>
        <taxon>Myida</taxon>
        <taxon>Dreissenoidea</taxon>
        <taxon>Dreissenidae</taxon>
        <taxon>Dreissena</taxon>
    </lineage>
</organism>
<evidence type="ECO:0000313" key="1">
    <source>
        <dbReference type="EMBL" id="KAH3789430.1"/>
    </source>
</evidence>
<name>A0A9D4FII0_DREPO</name>
<dbReference type="EMBL" id="JAIWYP010000008">
    <property type="protein sequence ID" value="KAH3789430.1"/>
    <property type="molecule type" value="Genomic_DNA"/>
</dbReference>
<evidence type="ECO:0000313" key="4">
    <source>
        <dbReference type="Proteomes" id="UP000828390"/>
    </source>
</evidence>
<keyword evidence="4" id="KW-1185">Reference proteome</keyword>
<comment type="caution">
    <text evidence="2">The sequence shown here is derived from an EMBL/GenBank/DDBJ whole genome shotgun (WGS) entry which is preliminary data.</text>
</comment>